<name>A0AAE1FNF1_PETCI</name>
<dbReference type="PANTHER" id="PTHR21514">
    <property type="entry name" value="AP-4 COMPLEX ACCESSORY SUBUNIT TEPSIN"/>
    <property type="match status" value="1"/>
</dbReference>
<dbReference type="InterPro" id="IPR035802">
    <property type="entry name" value="ENTH/VHS_tepsin"/>
</dbReference>
<dbReference type="Gene3D" id="1.25.40.90">
    <property type="match status" value="1"/>
</dbReference>
<dbReference type="InterPro" id="IPR039273">
    <property type="entry name" value="TEPSIN"/>
</dbReference>
<proteinExistence type="predicted"/>
<comment type="caution">
    <text evidence="6">The sequence shown here is derived from an EMBL/GenBank/DDBJ whole genome shotgun (WGS) entry which is preliminary data.</text>
</comment>
<reference evidence="6" key="1">
    <citation type="submission" date="2023-10" db="EMBL/GenBank/DDBJ databases">
        <title>Genome assemblies of two species of porcelain crab, Petrolisthes cinctipes and Petrolisthes manimaculis (Anomura: Porcellanidae).</title>
        <authorList>
            <person name="Angst P."/>
        </authorList>
    </citation>
    <scope>NUCLEOTIDE SEQUENCE</scope>
    <source>
        <strain evidence="6">PB745_01</strain>
        <tissue evidence="6">Gill</tissue>
    </source>
</reference>
<evidence type="ECO:0008006" key="8">
    <source>
        <dbReference type="Google" id="ProtNLM"/>
    </source>
</evidence>
<evidence type="ECO:0000313" key="6">
    <source>
        <dbReference type="EMBL" id="KAK3874998.1"/>
    </source>
</evidence>
<accession>A0AAE1FNF1</accession>
<evidence type="ECO:0000256" key="2">
    <source>
        <dbReference type="ARBA" id="ARBA00004555"/>
    </source>
</evidence>
<dbReference type="PANTHER" id="PTHR21514:SF0">
    <property type="entry name" value="AP-4 COMPLEX ACCESSORY SUBUNIT TEPSIN"/>
    <property type="match status" value="1"/>
</dbReference>
<feature type="compositionally biased region" description="Basic and acidic residues" evidence="5">
    <location>
        <begin position="300"/>
        <end position="312"/>
    </location>
</feature>
<dbReference type="Proteomes" id="UP001286313">
    <property type="component" value="Unassembled WGS sequence"/>
</dbReference>
<dbReference type="GO" id="GO:0032588">
    <property type="term" value="C:trans-Golgi network membrane"/>
    <property type="evidence" value="ECO:0007669"/>
    <property type="project" value="TreeGrafter"/>
</dbReference>
<dbReference type="SUPFAM" id="SSF48464">
    <property type="entry name" value="ENTH/VHS domain"/>
    <property type="match status" value="1"/>
</dbReference>
<dbReference type="AlphaFoldDB" id="A0AAE1FNF1"/>
<dbReference type="InterPro" id="IPR008942">
    <property type="entry name" value="ENTH_VHS"/>
</dbReference>
<keyword evidence="4" id="KW-0968">Cytoplasmic vesicle</keyword>
<dbReference type="EMBL" id="JAWQEG010002023">
    <property type="protein sequence ID" value="KAK3874998.1"/>
    <property type="molecule type" value="Genomic_DNA"/>
</dbReference>
<feature type="compositionally biased region" description="Pro residues" evidence="5">
    <location>
        <begin position="282"/>
        <end position="293"/>
    </location>
</feature>
<gene>
    <name evidence="6" type="ORF">Pcinc_020095</name>
</gene>
<feature type="compositionally biased region" description="Basic residues" evidence="5">
    <location>
        <begin position="256"/>
        <end position="265"/>
    </location>
</feature>
<keyword evidence="3" id="KW-0333">Golgi apparatus</keyword>
<sequence>MELLKEAKNVVDFATNYPVLHKATVDNDTPTPGYLYEEIIKLSHHSPGHRQLLLDFFLARLHSASWPGKQKVIRILSQVCARGHRGVRVLLRSRDGELRQVAATGGPPDPLLANTPQLFLNSAIQELLTQLFDPKTMKEDEEWLSGQAPCEREGSDPLMGQGGYGGGAGGGRYQGFGSTPNTQPESLVTQVRGFVERVISPPSDGRRLGTDLLGGSDKGDYQPLSLPSLNPSLPSPTLPQVSMQPHIPIISASQRSRYKAHKKGKAGGGWASDEEDEDELPPLSPPSPQPPYHDFPLSTSKEESHSEQKGVEEGWGPEEEFLITRIDPKSSWPMDHDALVTLCRDCSAFNLERLLRMVGDRLLGLLESEEGTQLHSGSEATLENVRVHNQELGMPNVSVQDNSVPKDMNAHPFTAPVMTASASLILSDTSSTLQESLTYPTTSITPVTTIHLPAICTAPDFKQASHSSSSLDNLTPPMTSGPQATSFHHPCTSSPTTPSLNSVKLLVLLLLVEFGLHYEVFSPALINSTLGVVLAKVHREGAEAVVKTKARKLSLIVAKLV</sequence>
<feature type="region of interest" description="Disordered" evidence="5">
    <location>
        <begin position="199"/>
        <end position="315"/>
    </location>
</feature>
<evidence type="ECO:0000256" key="3">
    <source>
        <dbReference type="ARBA" id="ARBA00023034"/>
    </source>
</evidence>
<organism evidence="6 7">
    <name type="scientific">Petrolisthes cinctipes</name>
    <name type="common">Flat porcelain crab</name>
    <dbReference type="NCBI Taxonomy" id="88211"/>
    <lineage>
        <taxon>Eukaryota</taxon>
        <taxon>Metazoa</taxon>
        <taxon>Ecdysozoa</taxon>
        <taxon>Arthropoda</taxon>
        <taxon>Crustacea</taxon>
        <taxon>Multicrustacea</taxon>
        <taxon>Malacostraca</taxon>
        <taxon>Eumalacostraca</taxon>
        <taxon>Eucarida</taxon>
        <taxon>Decapoda</taxon>
        <taxon>Pleocyemata</taxon>
        <taxon>Anomura</taxon>
        <taxon>Galatheoidea</taxon>
        <taxon>Porcellanidae</taxon>
        <taxon>Petrolisthes</taxon>
    </lineage>
</organism>
<dbReference type="GO" id="GO:0031410">
    <property type="term" value="C:cytoplasmic vesicle"/>
    <property type="evidence" value="ECO:0007669"/>
    <property type="project" value="UniProtKB-SubCell"/>
</dbReference>
<keyword evidence="7" id="KW-1185">Reference proteome</keyword>
<evidence type="ECO:0000256" key="1">
    <source>
        <dbReference type="ARBA" id="ARBA00004541"/>
    </source>
</evidence>
<dbReference type="CDD" id="cd03572">
    <property type="entry name" value="ENTH_like_Tepsin"/>
    <property type="match status" value="1"/>
</dbReference>
<feature type="compositionally biased region" description="Low complexity" evidence="5">
    <location>
        <begin position="223"/>
        <end position="232"/>
    </location>
</feature>
<evidence type="ECO:0000256" key="5">
    <source>
        <dbReference type="SAM" id="MobiDB-lite"/>
    </source>
</evidence>
<comment type="subcellular location">
    <subcellularLocation>
        <location evidence="1">Cytoplasmic vesicle</location>
    </subcellularLocation>
    <subcellularLocation>
        <location evidence="2">Golgi apparatus</location>
    </subcellularLocation>
</comment>
<evidence type="ECO:0000313" key="7">
    <source>
        <dbReference type="Proteomes" id="UP001286313"/>
    </source>
</evidence>
<protein>
    <recommendedName>
        <fullName evidence="8">ENTH domain-containing protein</fullName>
    </recommendedName>
</protein>
<evidence type="ECO:0000256" key="4">
    <source>
        <dbReference type="ARBA" id="ARBA00023329"/>
    </source>
</evidence>